<proteinExistence type="predicted"/>
<organism evidence="1">
    <name type="scientific">viral metagenome</name>
    <dbReference type="NCBI Taxonomy" id="1070528"/>
    <lineage>
        <taxon>unclassified sequences</taxon>
        <taxon>metagenomes</taxon>
        <taxon>organismal metagenomes</taxon>
    </lineage>
</organism>
<dbReference type="AlphaFoldDB" id="A0A6M3JDI8"/>
<reference evidence="1" key="1">
    <citation type="submission" date="2020-03" db="EMBL/GenBank/DDBJ databases">
        <title>The deep terrestrial virosphere.</title>
        <authorList>
            <person name="Holmfeldt K."/>
            <person name="Nilsson E."/>
            <person name="Simone D."/>
            <person name="Lopez-Fernandez M."/>
            <person name="Wu X."/>
            <person name="de Brujin I."/>
            <person name="Lundin D."/>
            <person name="Andersson A."/>
            <person name="Bertilsson S."/>
            <person name="Dopson M."/>
        </authorList>
    </citation>
    <scope>NUCLEOTIDE SEQUENCE</scope>
    <source>
        <strain evidence="1">MM415B00308</strain>
    </source>
</reference>
<name>A0A6M3JDI8_9ZZZZ</name>
<evidence type="ECO:0000313" key="1">
    <source>
        <dbReference type="EMBL" id="QJA67041.1"/>
    </source>
</evidence>
<sequence>MNRYTGKNLTYGELRELVKDRDADEDVVVLRIAEDNYDYRLEKFLIDGDLVLC</sequence>
<protein>
    <submittedName>
        <fullName evidence="1">Uncharacterized protein</fullName>
    </submittedName>
</protein>
<dbReference type="EMBL" id="MT141565">
    <property type="protein sequence ID" value="QJA67041.1"/>
    <property type="molecule type" value="Genomic_DNA"/>
</dbReference>
<gene>
    <name evidence="1" type="ORF">MM415B00308_0019</name>
</gene>
<accession>A0A6M3JDI8</accession>